<dbReference type="Pfam" id="PF10387">
    <property type="entry name" value="DUF2442"/>
    <property type="match status" value="1"/>
</dbReference>
<name>A0A917DE80_9MICO</name>
<evidence type="ECO:0008006" key="3">
    <source>
        <dbReference type="Google" id="ProtNLM"/>
    </source>
</evidence>
<evidence type="ECO:0000313" key="2">
    <source>
        <dbReference type="Proteomes" id="UP000633205"/>
    </source>
</evidence>
<gene>
    <name evidence="1" type="ORF">GCM10010915_07980</name>
</gene>
<evidence type="ECO:0000313" key="1">
    <source>
        <dbReference type="EMBL" id="GGD30119.1"/>
    </source>
</evidence>
<protein>
    <recommendedName>
        <fullName evidence="3">DUF2442 domain-containing protein</fullName>
    </recommendedName>
</protein>
<reference evidence="1" key="2">
    <citation type="submission" date="2020-09" db="EMBL/GenBank/DDBJ databases">
        <authorList>
            <person name="Sun Q."/>
            <person name="Zhou Y."/>
        </authorList>
    </citation>
    <scope>NUCLEOTIDE SEQUENCE</scope>
    <source>
        <strain evidence="1">CGMCC 1.15152</strain>
    </source>
</reference>
<reference evidence="1" key="1">
    <citation type="journal article" date="2014" name="Int. J. Syst. Evol. Microbiol.">
        <title>Complete genome sequence of Corynebacterium casei LMG S-19264T (=DSM 44701T), isolated from a smear-ripened cheese.</title>
        <authorList>
            <consortium name="US DOE Joint Genome Institute (JGI-PGF)"/>
            <person name="Walter F."/>
            <person name="Albersmeier A."/>
            <person name="Kalinowski J."/>
            <person name="Ruckert C."/>
        </authorList>
    </citation>
    <scope>NUCLEOTIDE SEQUENCE</scope>
    <source>
        <strain evidence="1">CGMCC 1.15152</strain>
    </source>
</reference>
<proteinExistence type="predicted"/>
<organism evidence="1 2">
    <name type="scientific">Microbacterium faecale</name>
    <dbReference type="NCBI Taxonomy" id="1804630"/>
    <lineage>
        <taxon>Bacteria</taxon>
        <taxon>Bacillati</taxon>
        <taxon>Actinomycetota</taxon>
        <taxon>Actinomycetes</taxon>
        <taxon>Micrococcales</taxon>
        <taxon>Microbacteriaceae</taxon>
        <taxon>Microbacterium</taxon>
    </lineage>
</organism>
<dbReference type="AlphaFoldDB" id="A0A917DE80"/>
<dbReference type="InterPro" id="IPR018841">
    <property type="entry name" value="DUF2442"/>
</dbReference>
<comment type="caution">
    <text evidence="1">The sequence shown here is derived from an EMBL/GenBank/DDBJ whole genome shotgun (WGS) entry which is preliminary data.</text>
</comment>
<keyword evidence="2" id="KW-1185">Reference proteome</keyword>
<sequence length="85" mass="9097">MGPPASDYDFAVRLRDHVVARQTHGRSAAVTLRDGRRIAVSLVRFPRLANGSDAARADWRIIGAGEGIHWPQLVEGVPAAGILAS</sequence>
<dbReference type="RefSeq" id="WP_229730926.1">
    <property type="nucleotide sequence ID" value="NZ_BMHO01000001.1"/>
</dbReference>
<dbReference type="Proteomes" id="UP000633205">
    <property type="component" value="Unassembled WGS sequence"/>
</dbReference>
<dbReference type="Gene3D" id="3.30.2020.40">
    <property type="entry name" value="Uncharacterised protein PF10387, DUF2442"/>
    <property type="match status" value="1"/>
</dbReference>
<accession>A0A917DE80</accession>
<dbReference type="EMBL" id="BMHO01000001">
    <property type="protein sequence ID" value="GGD30119.1"/>
    <property type="molecule type" value="Genomic_DNA"/>
</dbReference>